<evidence type="ECO:0000259" key="1">
    <source>
        <dbReference type="PROSITE" id="PS51819"/>
    </source>
</evidence>
<dbReference type="SUPFAM" id="SSF54593">
    <property type="entry name" value="Glyoxalase/Bleomycin resistance protein/Dihydroxybiphenyl dioxygenase"/>
    <property type="match status" value="1"/>
</dbReference>
<evidence type="ECO:0000313" key="5">
    <source>
        <dbReference type="Proteomes" id="UP000584931"/>
    </source>
</evidence>
<protein>
    <submittedName>
        <fullName evidence="2">Putative glyoxalase superfamily protein PhnB</fullName>
    </submittedName>
</protein>
<comment type="caution">
    <text evidence="3">The sequence shown here is derived from an EMBL/GenBank/DDBJ whole genome shotgun (WGS) entry which is preliminary data.</text>
</comment>
<dbReference type="Gene3D" id="3.30.720.110">
    <property type="match status" value="1"/>
</dbReference>
<evidence type="ECO:0000313" key="4">
    <source>
        <dbReference type="Proteomes" id="UP000189004"/>
    </source>
</evidence>
<dbReference type="EMBL" id="MCOK01000001">
    <property type="protein sequence ID" value="OOC52878.1"/>
    <property type="molecule type" value="Genomic_DNA"/>
</dbReference>
<reference evidence="3" key="1">
    <citation type="submission" date="2016-08" db="EMBL/GenBank/DDBJ databases">
        <authorList>
            <person name="Seilhamer J.J."/>
        </authorList>
    </citation>
    <scope>NUCLEOTIDE SEQUENCE [LARGE SCALE GENOMIC DNA]</scope>
    <source>
        <strain evidence="3">UTMC102</strain>
    </source>
</reference>
<keyword evidence="4" id="KW-1185">Reference proteome</keyword>
<feature type="domain" description="VOC" evidence="1">
    <location>
        <begin position="4"/>
        <end position="123"/>
    </location>
</feature>
<dbReference type="STRING" id="501010.NOSIN_02770"/>
<organism evidence="3 4">
    <name type="scientific">Nocardiopsis sinuspersici</name>
    <dbReference type="NCBI Taxonomy" id="501010"/>
    <lineage>
        <taxon>Bacteria</taxon>
        <taxon>Bacillati</taxon>
        <taxon>Actinomycetota</taxon>
        <taxon>Actinomycetes</taxon>
        <taxon>Streptosporangiales</taxon>
        <taxon>Nocardiopsidaceae</taxon>
        <taxon>Nocardiopsis</taxon>
    </lineage>
</organism>
<dbReference type="Proteomes" id="UP000189004">
    <property type="component" value="Unassembled WGS sequence"/>
</dbReference>
<dbReference type="OrthoDB" id="9798201at2"/>
<dbReference type="Proteomes" id="UP000584931">
    <property type="component" value="Unassembled WGS sequence"/>
</dbReference>
<evidence type="ECO:0000313" key="3">
    <source>
        <dbReference type="EMBL" id="OOC52878.1"/>
    </source>
</evidence>
<reference evidence="4" key="2">
    <citation type="submission" date="2016-08" db="EMBL/GenBank/DDBJ databases">
        <authorList>
            <person name="Tokovenko B."/>
            <person name="Kalinowski J."/>
        </authorList>
    </citation>
    <scope>NUCLEOTIDE SEQUENCE [LARGE SCALE GENOMIC DNA]</scope>
    <source>
        <strain evidence="4">UTMC102</strain>
    </source>
</reference>
<reference evidence="2 5" key="3">
    <citation type="submission" date="2020-07" db="EMBL/GenBank/DDBJ databases">
        <title>Sequencing the genomes of 1000 actinobacteria strains.</title>
        <authorList>
            <person name="Klenk H.-P."/>
        </authorList>
    </citation>
    <scope>NUCLEOTIDE SEQUENCE [LARGE SCALE GENOMIC DNA]</scope>
    <source>
        <strain evidence="2 5">DSM 45278</strain>
    </source>
</reference>
<accession>A0A7Z0BLW8</accession>
<sequence>MNIELVGLAVLCDDPRASAAWFTEHFGFEVGIDLGWYLNTQHEDHPKLSVDFVLRDHPSTHEVLRNGRAESLIAFLVPDVDAEERRLREAGVEVVMPLVSEPWGQRRFQVSGPEGLYVEVLQMVAPDPRWMRDNGFAAEAER</sequence>
<dbReference type="InterPro" id="IPR029068">
    <property type="entry name" value="Glyas_Bleomycin-R_OHBP_Dase"/>
</dbReference>
<accession>A0A1V3BWQ5</accession>
<dbReference type="AlphaFoldDB" id="A0A1V3BWQ5"/>
<name>A0A1V3BWQ5_9ACTN</name>
<dbReference type="InterPro" id="IPR037523">
    <property type="entry name" value="VOC_core"/>
</dbReference>
<dbReference type="EMBL" id="JACCHL010000001">
    <property type="protein sequence ID" value="NYH53987.1"/>
    <property type="molecule type" value="Genomic_DNA"/>
</dbReference>
<dbReference type="InterPro" id="IPR004360">
    <property type="entry name" value="Glyas_Fos-R_dOase_dom"/>
</dbReference>
<dbReference type="Pfam" id="PF00903">
    <property type="entry name" value="Glyoxalase"/>
    <property type="match status" value="1"/>
</dbReference>
<dbReference type="Gene3D" id="3.30.720.120">
    <property type="match status" value="1"/>
</dbReference>
<evidence type="ECO:0000313" key="2">
    <source>
        <dbReference type="EMBL" id="NYH53987.1"/>
    </source>
</evidence>
<gene>
    <name evidence="2" type="ORF">HNR06_003576</name>
    <name evidence="3" type="ORF">NOSIN_02770</name>
</gene>
<dbReference type="RefSeq" id="WP_077689224.1">
    <property type="nucleotide sequence ID" value="NZ_JACCHL010000001.1"/>
</dbReference>
<proteinExistence type="predicted"/>
<dbReference type="PROSITE" id="PS51819">
    <property type="entry name" value="VOC"/>
    <property type="match status" value="1"/>
</dbReference>